<dbReference type="AlphaFoldDB" id="U5NFX2"/>
<evidence type="ECO:0000313" key="3">
    <source>
        <dbReference type="Proteomes" id="UP000017119"/>
    </source>
</evidence>
<keyword evidence="1" id="KW-0472">Membrane</keyword>
<proteinExistence type="predicted"/>
<evidence type="ECO:0000256" key="1">
    <source>
        <dbReference type="SAM" id="Phobius"/>
    </source>
</evidence>
<dbReference type="KEGG" id="mpv:PRV_02050"/>
<name>U5NFX2_9MOLU</name>
<dbReference type="RefSeq" id="WP_022769993.1">
    <property type="nucleotide sequence ID" value="NC_022575.1"/>
</dbReference>
<gene>
    <name evidence="2" type="ORF">PRV_02050</name>
</gene>
<dbReference type="Proteomes" id="UP000017119">
    <property type="component" value="Chromosome"/>
</dbReference>
<keyword evidence="3" id="KW-1185">Reference proteome</keyword>
<keyword evidence="1" id="KW-1133">Transmembrane helix</keyword>
<sequence>MSQIPWSSLQNTETLVPFTLSSIVIIIFFFWVLFWLFYQAKNNIDSLYEIVTEQITVPSSAGEGTKRITVTYKRIRKKEEVLKDKKWNWKEKKLFK</sequence>
<feature type="transmembrane region" description="Helical" evidence="1">
    <location>
        <begin position="15"/>
        <end position="38"/>
    </location>
</feature>
<keyword evidence="1" id="KW-0812">Transmembrane</keyword>
<reference evidence="2 3" key="1">
    <citation type="journal article" date="2013" name="Genome Announc.">
        <title>Genome Sequence of Mycoplasma parvum (Formerly Eperythrozoon parvum), a Diminutive Hemoplasma of the Pig.</title>
        <authorList>
            <person name="do Nascimento N.C."/>
            <person name="Dos Santos A.P."/>
            <person name="Chu Y."/>
            <person name="Guimaraes A.M."/>
            <person name="Pagliaro A."/>
            <person name="Messick J.B."/>
        </authorList>
    </citation>
    <scope>NUCLEOTIDE SEQUENCE [LARGE SCALE GENOMIC DNA]</scope>
    <source>
        <strain evidence="2 3">Indiana</strain>
    </source>
</reference>
<accession>U5NFX2</accession>
<organism evidence="2 3">
    <name type="scientific">Mycoplasma parvum str. Indiana</name>
    <dbReference type="NCBI Taxonomy" id="1403316"/>
    <lineage>
        <taxon>Bacteria</taxon>
        <taxon>Bacillati</taxon>
        <taxon>Mycoplasmatota</taxon>
        <taxon>Mollicutes</taxon>
        <taxon>Mycoplasmataceae</taxon>
        <taxon>Mycoplasma</taxon>
    </lineage>
</organism>
<evidence type="ECO:0000313" key="2">
    <source>
        <dbReference type="EMBL" id="AGX89148.1"/>
    </source>
</evidence>
<dbReference type="STRING" id="1403316.PRV_02050"/>
<dbReference type="HOGENOM" id="CLU_2356725_0_0_14"/>
<dbReference type="PATRIC" id="fig|1403316.3.peg.379"/>
<protein>
    <submittedName>
        <fullName evidence="2">Uncharacterized protein</fullName>
    </submittedName>
</protein>
<dbReference type="EMBL" id="CP006771">
    <property type="protein sequence ID" value="AGX89148.1"/>
    <property type="molecule type" value="Genomic_DNA"/>
</dbReference>